<organism evidence="1">
    <name type="scientific">viral metagenome</name>
    <dbReference type="NCBI Taxonomy" id="1070528"/>
    <lineage>
        <taxon>unclassified sequences</taxon>
        <taxon>metagenomes</taxon>
        <taxon>organismal metagenomes</taxon>
    </lineage>
</organism>
<evidence type="ECO:0000313" key="1">
    <source>
        <dbReference type="EMBL" id="QHT89828.1"/>
    </source>
</evidence>
<protein>
    <submittedName>
        <fullName evidence="1">Uncharacterized protein</fullName>
    </submittedName>
</protein>
<dbReference type="InterPro" id="IPR036278">
    <property type="entry name" value="Sialidase_sf"/>
</dbReference>
<sequence>MASSLDISTDVALVDTRLAVGSIQLPLTTTIPYRVFIIKDAYGSFGSNSLTVTTQDIDTFEDGSTSKIFSDNFSYISLYGNTQNRVWQILGATQYNTLTVSSIVGASTIRAGYFIGDGSFLSNIGGGVSSLSSIVSYGLSTVAAGATNPGVSSLSSIISYGLSSVAAGATNPGVSSLSSIVSYGLSSVVGVDRAGVSSLSSIVSYGLSTVYSPYGISSLSSIVSYGLSSLTLIPDVGLSTLSSIVSYGISSFSTSIGQVFIGSSIIGSNIQTTLGTISSLTLSTITFGSGAGFVTFGAIQAVAASTMQTNAGVLQATNATITSISSINIQTSNIAASNMMANIIYGPGLTNAIIMNSNAFGQSAVAVYTSSIVASGYLSFNALGYQGQQQNLFNTNLVTSLTGMYLYGSESGNVLYYNFSPSSALLPSYANLAGGQAVSAIANNGNIIIVSRPNNVNPFTYSYDGLNFYPGVASINASGTMTSIVYNGSNLWVASGGQQAIYTSVNGINWSVNSTPIFAVAITNGLAYNGSNLWVAGSGAANSNTMGWSSNGTTWNAAISGGFCNGFCGQGTSIGWNGSIWVALGSSTVNQSNAIIYSGDGKNWSNTTFVPAGFSGKTVVWAGAPLSIWVGGGSGLGNIASNALVWSTDGLTWNSANNGFAPNSVNTIIWNGTQFIAGGASSSSGILQTSTDGKNWTQTSIVAPSGIINAISWFSTMNTNITISSINSPNAVLTTISNTTLNTATVNASAIINANAFSTGTFVTNIISTNAILTSSILIGASDSILDITGPVRATTFSTFYIDTSTINSFTMSAQMLTTSSITTLSNIPISIPVPISTPSVLVSSIQMGSYGNIIDVTGPLRFTTGSTINFYTSSIQANGLQLGSTSNTVIAFAGLSNTYDRTVITEQSNSATSQEILLFKGNTTLDNIRLQTTGNVLIESQVASRVWPTNTQGTFQSFFISGQGGAQSAQVGINTNIATIPAGITLDVANATGTATVRAPIVSTTKIFTSSIAGATLFPVYWNTVVASNSCGTTLTLTTSNLGSYVFITTTAGTGSNVTVVFPTVSVPNGAFFVVNHKGASALSNNIVLSNTAYNIPISTSKTSVYTGVEWVTI</sequence>
<name>A0A6C0I9X0_9ZZZZ</name>
<accession>A0A6C0I9X0</accession>
<reference evidence="1" key="1">
    <citation type="journal article" date="2020" name="Nature">
        <title>Giant virus diversity and host interactions through global metagenomics.</title>
        <authorList>
            <person name="Schulz F."/>
            <person name="Roux S."/>
            <person name="Paez-Espino D."/>
            <person name="Jungbluth S."/>
            <person name="Walsh D.A."/>
            <person name="Denef V.J."/>
            <person name="McMahon K.D."/>
            <person name="Konstantinidis K.T."/>
            <person name="Eloe-Fadrosh E.A."/>
            <person name="Kyrpides N.C."/>
            <person name="Woyke T."/>
        </authorList>
    </citation>
    <scope>NUCLEOTIDE SEQUENCE</scope>
    <source>
        <strain evidence="1">GVMAG-M-3300023184-62</strain>
    </source>
</reference>
<proteinExistence type="predicted"/>
<dbReference type="AlphaFoldDB" id="A0A6C0I9X0"/>
<dbReference type="EMBL" id="MN740152">
    <property type="protein sequence ID" value="QHT89828.1"/>
    <property type="molecule type" value="Genomic_DNA"/>
</dbReference>
<dbReference type="SUPFAM" id="SSF50939">
    <property type="entry name" value="Sialidases"/>
    <property type="match status" value="1"/>
</dbReference>